<dbReference type="AlphaFoldDB" id="A0A9I9EF07"/>
<dbReference type="GO" id="GO:0000045">
    <property type="term" value="P:autophagosome assembly"/>
    <property type="evidence" value="ECO:0007669"/>
    <property type="project" value="TreeGrafter"/>
</dbReference>
<evidence type="ECO:0008006" key="9">
    <source>
        <dbReference type="Google" id="ProtNLM"/>
    </source>
</evidence>
<comment type="similarity">
    <text evidence="2">Belongs to the ATG3 family.</text>
</comment>
<evidence type="ECO:0000256" key="6">
    <source>
        <dbReference type="ARBA" id="ARBA00022927"/>
    </source>
</evidence>
<reference evidence="8" key="1">
    <citation type="submission" date="2023-03" db="UniProtKB">
        <authorList>
            <consortium name="EnsemblPlants"/>
        </authorList>
    </citation>
    <scope>IDENTIFICATION</scope>
</reference>
<dbReference type="GO" id="GO:0000407">
    <property type="term" value="C:phagophore assembly site"/>
    <property type="evidence" value="ECO:0007669"/>
    <property type="project" value="TreeGrafter"/>
</dbReference>
<dbReference type="PANTHER" id="PTHR12866">
    <property type="entry name" value="UBIQUITIN-LIKE-CONJUGATING ENZYME ATG3"/>
    <property type="match status" value="1"/>
</dbReference>
<keyword evidence="6" id="KW-0653">Protein transport</keyword>
<accession>A0A9I9EF07</accession>
<keyword evidence="3" id="KW-0813">Transport</keyword>
<dbReference type="GO" id="GO:0015031">
    <property type="term" value="P:protein transport"/>
    <property type="evidence" value="ECO:0007669"/>
    <property type="project" value="UniProtKB-KW"/>
</dbReference>
<dbReference type="Pfam" id="PF03987">
    <property type="entry name" value="Autophagy_act_C"/>
    <property type="match status" value="1"/>
</dbReference>
<keyword evidence="7" id="KW-0072">Autophagy</keyword>
<dbReference type="GO" id="GO:0061723">
    <property type="term" value="P:glycophagy"/>
    <property type="evidence" value="ECO:0007669"/>
    <property type="project" value="TreeGrafter"/>
</dbReference>
<organism evidence="8">
    <name type="scientific">Cucumis melo</name>
    <name type="common">Muskmelon</name>
    <dbReference type="NCBI Taxonomy" id="3656"/>
    <lineage>
        <taxon>Eukaryota</taxon>
        <taxon>Viridiplantae</taxon>
        <taxon>Streptophyta</taxon>
        <taxon>Embryophyta</taxon>
        <taxon>Tracheophyta</taxon>
        <taxon>Spermatophyta</taxon>
        <taxon>Magnoliopsida</taxon>
        <taxon>eudicotyledons</taxon>
        <taxon>Gunneridae</taxon>
        <taxon>Pentapetalae</taxon>
        <taxon>rosids</taxon>
        <taxon>fabids</taxon>
        <taxon>Cucurbitales</taxon>
        <taxon>Cucurbitaceae</taxon>
        <taxon>Benincaseae</taxon>
        <taxon>Cucumis</taxon>
    </lineage>
</organism>
<proteinExistence type="inferred from homology"/>
<dbReference type="PANTHER" id="PTHR12866:SF2">
    <property type="entry name" value="UBIQUITIN-LIKE-CONJUGATING ENZYME ATG3"/>
    <property type="match status" value="1"/>
</dbReference>
<sequence length="299" mass="34427">MVHWFGKFRRPSQIRERTMLFTETDFITAGNFLVGNFDSWSWYYSFILKESGDLSKQKSYLPSDKQFLILRNAPCPRRAFSYEEGYVIVGSDGEDNDRLLSESKDVDNLLSTKELPKPGTMKPITIIPSYFAVDKKEDLSLPYVEKSIKLCSATQESTHRVVHDSEDIICLRTYDISITYDNDHRTFHFWLTGYHELESYLTRIIPRTKDGRPLQPELILEDVRKSHVGKTVNIEDHPYLPGKHASVHPKIHGAAVKKMVKSRMSQGNVSEVSKCLSLFLEFFASVALQKEYSGIFTKI</sequence>
<evidence type="ECO:0000256" key="2">
    <source>
        <dbReference type="ARBA" id="ARBA00007683"/>
    </source>
</evidence>
<dbReference type="GO" id="GO:0044804">
    <property type="term" value="P:nucleophagy"/>
    <property type="evidence" value="ECO:0007669"/>
    <property type="project" value="TreeGrafter"/>
</dbReference>
<comment type="subcellular location">
    <subcellularLocation>
        <location evidence="1">Cytoplasm</location>
    </subcellularLocation>
</comment>
<name>A0A9I9EF07_CUCME</name>
<evidence type="ECO:0000256" key="5">
    <source>
        <dbReference type="ARBA" id="ARBA00022786"/>
    </source>
</evidence>
<dbReference type="EnsemblPlants" id="MELO3C032833.2.1">
    <property type="protein sequence ID" value="MELO3C032833.2.1"/>
    <property type="gene ID" value="MELO3C032833.2"/>
</dbReference>
<dbReference type="InterPro" id="IPR007135">
    <property type="entry name" value="Atg3/Atg10"/>
</dbReference>
<dbReference type="GO" id="GO:0005829">
    <property type="term" value="C:cytosol"/>
    <property type="evidence" value="ECO:0007669"/>
    <property type="project" value="TreeGrafter"/>
</dbReference>
<dbReference type="Gramene" id="MELO3C032833.2.1">
    <property type="protein sequence ID" value="MELO3C032833.2.1"/>
    <property type="gene ID" value="MELO3C032833.2"/>
</dbReference>
<evidence type="ECO:0000256" key="1">
    <source>
        <dbReference type="ARBA" id="ARBA00004496"/>
    </source>
</evidence>
<dbReference type="GO" id="GO:0000422">
    <property type="term" value="P:autophagy of mitochondrion"/>
    <property type="evidence" value="ECO:0007669"/>
    <property type="project" value="TreeGrafter"/>
</dbReference>
<evidence type="ECO:0000313" key="8">
    <source>
        <dbReference type="EnsemblPlants" id="MELO3C032833.2.1"/>
    </source>
</evidence>
<evidence type="ECO:0000256" key="7">
    <source>
        <dbReference type="ARBA" id="ARBA00023006"/>
    </source>
</evidence>
<dbReference type="GO" id="GO:0019776">
    <property type="term" value="F:Atg8-family ligase activity"/>
    <property type="evidence" value="ECO:0007669"/>
    <property type="project" value="TreeGrafter"/>
</dbReference>
<evidence type="ECO:0000256" key="3">
    <source>
        <dbReference type="ARBA" id="ARBA00022448"/>
    </source>
</evidence>
<keyword evidence="4" id="KW-0963">Cytoplasm</keyword>
<protein>
    <recommendedName>
        <fullName evidence="9">Autophagy-related protein 3</fullName>
    </recommendedName>
</protein>
<evidence type="ECO:0000256" key="4">
    <source>
        <dbReference type="ARBA" id="ARBA00022490"/>
    </source>
</evidence>
<keyword evidence="5" id="KW-0833">Ubl conjugation pathway</keyword>